<dbReference type="InterPro" id="IPR022284">
    <property type="entry name" value="GPAT/DHAPAT"/>
</dbReference>
<dbReference type="GO" id="GO:0031966">
    <property type="term" value="C:mitochondrial membrane"/>
    <property type="evidence" value="ECO:0007669"/>
    <property type="project" value="TreeGrafter"/>
</dbReference>
<dbReference type="GO" id="GO:0008654">
    <property type="term" value="P:phospholipid biosynthetic process"/>
    <property type="evidence" value="ECO:0007669"/>
    <property type="project" value="TreeGrafter"/>
</dbReference>
<protein>
    <submittedName>
        <fullName evidence="1">Glycerol-3-phosphate acyltransferase 2, mitochondrial</fullName>
    </submittedName>
</protein>
<reference evidence="1" key="1">
    <citation type="submission" date="2025-08" db="UniProtKB">
        <authorList>
            <consortium name="Ensembl"/>
        </authorList>
    </citation>
    <scope>IDENTIFICATION</scope>
</reference>
<dbReference type="PANTHER" id="PTHR12563">
    <property type="entry name" value="GLYCEROL-3-PHOSPHATE ACYLTRANSFERASE"/>
    <property type="match status" value="1"/>
</dbReference>
<evidence type="ECO:0000313" key="2">
    <source>
        <dbReference type="Proteomes" id="UP000472262"/>
    </source>
</evidence>
<organism evidence="1 2">
    <name type="scientific">Sinocyclocheilus grahami</name>
    <name type="common">Dianchi golden-line fish</name>
    <name type="synonym">Barbus grahami</name>
    <dbReference type="NCBI Taxonomy" id="75366"/>
    <lineage>
        <taxon>Eukaryota</taxon>
        <taxon>Metazoa</taxon>
        <taxon>Chordata</taxon>
        <taxon>Craniata</taxon>
        <taxon>Vertebrata</taxon>
        <taxon>Euteleostomi</taxon>
        <taxon>Actinopterygii</taxon>
        <taxon>Neopterygii</taxon>
        <taxon>Teleostei</taxon>
        <taxon>Ostariophysi</taxon>
        <taxon>Cypriniformes</taxon>
        <taxon>Cyprinidae</taxon>
        <taxon>Cyprininae</taxon>
        <taxon>Sinocyclocheilus</taxon>
    </lineage>
</organism>
<reference evidence="1" key="2">
    <citation type="submission" date="2025-09" db="UniProtKB">
        <authorList>
            <consortium name="Ensembl"/>
        </authorList>
    </citation>
    <scope>IDENTIFICATION</scope>
</reference>
<dbReference type="Ensembl" id="ENSSGRT00000040338.1">
    <property type="protein sequence ID" value="ENSSGRP00000037595.1"/>
    <property type="gene ID" value="ENSSGRG00000020742.1"/>
</dbReference>
<dbReference type="GO" id="GO:0034587">
    <property type="term" value="P:piRNA processing"/>
    <property type="evidence" value="ECO:0007669"/>
    <property type="project" value="TreeGrafter"/>
</dbReference>
<dbReference type="GO" id="GO:0019432">
    <property type="term" value="P:triglyceride biosynthetic process"/>
    <property type="evidence" value="ECO:0007669"/>
    <property type="project" value="TreeGrafter"/>
</dbReference>
<evidence type="ECO:0000313" key="1">
    <source>
        <dbReference type="Ensembl" id="ENSSGRP00000037595.1"/>
    </source>
</evidence>
<dbReference type="InParanoid" id="A0A672MG20"/>
<dbReference type="AlphaFoldDB" id="A0A672MG20"/>
<accession>A0A672MG20</accession>
<sequence length="681" mass="75753">IALLWGVKIKRKLKSAAPFLSRFRPLVGQCCHQCPPESLGLKLLRNTSPLGFQNLTCVNETHTGYRGWLVRRACCLLFVWGCEVHPSPAGDRRHSNWVWALGRLLALTQTFISTCLLRMVSWMLLKVFSLMFCSVQVNLNQLAALHRATQLKSPLVYVCVRVPYTIYPAHVQQSWLRSILQTLGVVLLPEASLFSHKHFYLSFLLFCSTPQFTGELLREGASLSMGICASRGHGGQWLARAHQAISDGLVPDVSIVPVGISYDCLPRYFTRPQAGVMSALRFAVSLLKGGHRGSVRIHFAQAFSLKEMCKSGKCRVDGGRPLQDLLLTAILQDRMDSIFSQKDVSWLLSPAVMPELSPAGRLIALTLHLMYCESVQHTQALKDQTLGVRVSVLCRDICWLLEEVLFRNTDVGYGGSLVGLVLHALSLLHPYLLLAAAPPTGEPIIAPDSLLILSQHCDLLTHVFIHEAVGGGQSVLLWRPGKSLQLTHLLPPGFIPPCQTAHGVALDVVDSMVRCGVLVMEEVQKDTPLCDFMKKQGVLSWAVSDNPDQSSDSDCEEPDARSYKLSQPSHCPELLFFLCSLLSVRLRALCWALESLHYLPSPITHTHTLTLTSDCLSQLHTHLKNRTQLDKATSGPPRMPLDLKTESSKDVFLFAFATWHSSKEVVENTPWKLFCFLYQNT</sequence>
<dbReference type="Proteomes" id="UP000472262">
    <property type="component" value="Unassembled WGS sequence"/>
</dbReference>
<dbReference type="PANTHER" id="PTHR12563:SF15">
    <property type="entry name" value="GLYCEROL-3-PHOSPHATE ACYLTRANSFERASE 2, MITOCHONDRIAL"/>
    <property type="match status" value="1"/>
</dbReference>
<dbReference type="GO" id="GO:0004366">
    <property type="term" value="F:glycerol-3-phosphate O-acyltransferase activity"/>
    <property type="evidence" value="ECO:0007669"/>
    <property type="project" value="TreeGrafter"/>
</dbReference>
<proteinExistence type="predicted"/>
<keyword evidence="2" id="KW-1185">Reference proteome</keyword>
<dbReference type="GO" id="GO:0006072">
    <property type="term" value="P:glycerol-3-phosphate metabolic process"/>
    <property type="evidence" value="ECO:0007669"/>
    <property type="project" value="TreeGrafter"/>
</dbReference>
<dbReference type="GO" id="GO:0006631">
    <property type="term" value="P:fatty acid metabolic process"/>
    <property type="evidence" value="ECO:0007669"/>
    <property type="project" value="TreeGrafter"/>
</dbReference>
<name>A0A672MG20_SINGR</name>